<name>A0A0B5NHW3_BACTU</name>
<geneLocation type="plasmid" evidence="1 3">
    <name>3</name>
</geneLocation>
<dbReference type="Proteomes" id="UP000501107">
    <property type="component" value="Plasmid unnamed1"/>
</dbReference>
<dbReference type="KEGG" id="btw:BF38_6189"/>
<dbReference type="RefSeq" id="WP_000069084.1">
    <property type="nucleotide sequence ID" value="NZ_CP009332.1"/>
</dbReference>
<gene>
    <name evidence="1" type="ORF">BF38_6189</name>
    <name evidence="2" type="ORF">FOC89_00310</name>
</gene>
<dbReference type="Pfam" id="PF24715">
    <property type="entry name" value="YxiF"/>
    <property type="match status" value="1"/>
</dbReference>
<accession>A0A0B5NHW3</accession>
<evidence type="ECO:0008006" key="5">
    <source>
        <dbReference type="Google" id="ProtNLM"/>
    </source>
</evidence>
<geneLocation type="plasmid" evidence="2 4">
    <name>unnamed1</name>
</geneLocation>
<dbReference type="AlphaFoldDB" id="A0A0B5NHW3"/>
<proteinExistence type="predicted"/>
<reference evidence="1 3" key="1">
    <citation type="journal article" date="2015" name="Genome Announc.">
        <title>Complete genome sequences for 35 biothreat assay-relevant bacillus species.</title>
        <authorList>
            <person name="Johnson S.L."/>
            <person name="Daligault H.E."/>
            <person name="Davenport K.W."/>
            <person name="Jaissle J."/>
            <person name="Frey K.G."/>
            <person name="Ladner J.T."/>
            <person name="Broomall S.M."/>
            <person name="Bishop-Lilly K.A."/>
            <person name="Bruce D.C."/>
            <person name="Gibbons H.S."/>
            <person name="Coyne S.R."/>
            <person name="Lo C.C."/>
            <person name="Meincke L."/>
            <person name="Munk A.C."/>
            <person name="Koroleva G.I."/>
            <person name="Rosenzweig C.N."/>
            <person name="Palacios G.F."/>
            <person name="Redden C.L."/>
            <person name="Minogue T.D."/>
            <person name="Chain P.S."/>
        </authorList>
    </citation>
    <scope>NUCLEOTIDE SEQUENCE [LARGE SCALE GENOMIC DNA]</scope>
    <source>
        <strain evidence="1 3">HD1011</strain>
        <plasmid evidence="1 3">3</plasmid>
    </source>
</reference>
<reference evidence="2 4" key="2">
    <citation type="submission" date="2020-05" db="EMBL/GenBank/DDBJ databases">
        <title>FDA dAtabase for Regulatory Grade micrObial Sequences (FDA-ARGOS): Supporting development and validation of Infectious Disease Dx tests.</title>
        <authorList>
            <person name="Nelson B."/>
            <person name="Plummer A."/>
            <person name="Tallon L."/>
            <person name="Sadzewicz L."/>
            <person name="Zhao X."/>
            <person name="Vavikolanu K."/>
            <person name="Mehta A."/>
            <person name="Aluvathingal J."/>
            <person name="Nadendla S."/>
            <person name="Myers T."/>
            <person name="Yan Y."/>
            <person name="Sichtig H."/>
        </authorList>
    </citation>
    <scope>NUCLEOTIDE SEQUENCE [LARGE SCALE GENOMIC DNA]</scope>
    <source>
        <strain evidence="2 4">FDAARGOS_795</strain>
        <plasmid evidence="2 4">unnamed1</plasmid>
    </source>
</reference>
<dbReference type="Proteomes" id="UP000031876">
    <property type="component" value="Plasmid 3"/>
</dbReference>
<protein>
    <recommendedName>
        <fullName evidence="5">Group-specific protein</fullName>
    </recommendedName>
</protein>
<keyword evidence="2" id="KW-0614">Plasmid</keyword>
<sequence>MSNMNKSRLEILKIKAKRNASRKELIDELSNIVTISMDSFMDAESNDLFCKELFNTLEQNSNIKKFGSTDYEENIRLSIALLKETTKTIKFPVNQGRLFFSKGGKIEAVKLNIAEVFDNLEELSNISRFLTGYADFVLVGDDLEFGVCIERTEYHYEFSMWGLTKI</sequence>
<organism evidence="2 4">
    <name type="scientific">Bacillus thuringiensis</name>
    <dbReference type="NCBI Taxonomy" id="1428"/>
    <lineage>
        <taxon>Bacteria</taxon>
        <taxon>Bacillati</taxon>
        <taxon>Bacillota</taxon>
        <taxon>Bacilli</taxon>
        <taxon>Bacillales</taxon>
        <taxon>Bacillaceae</taxon>
        <taxon>Bacillus</taxon>
        <taxon>Bacillus cereus group</taxon>
    </lineage>
</organism>
<evidence type="ECO:0000313" key="3">
    <source>
        <dbReference type="Proteomes" id="UP000031876"/>
    </source>
</evidence>
<evidence type="ECO:0000313" key="1">
    <source>
        <dbReference type="EMBL" id="AJG73606.1"/>
    </source>
</evidence>
<evidence type="ECO:0000313" key="2">
    <source>
        <dbReference type="EMBL" id="QKH22461.1"/>
    </source>
</evidence>
<dbReference type="EMBL" id="CP053977">
    <property type="protein sequence ID" value="QKH22461.1"/>
    <property type="molecule type" value="Genomic_DNA"/>
</dbReference>
<dbReference type="EMBL" id="CP009332">
    <property type="protein sequence ID" value="AJG73606.1"/>
    <property type="molecule type" value="Genomic_DNA"/>
</dbReference>
<evidence type="ECO:0000313" key="4">
    <source>
        <dbReference type="Proteomes" id="UP000501107"/>
    </source>
</evidence>
<dbReference type="InterPro" id="IPR057807">
    <property type="entry name" value="YxiF"/>
</dbReference>